<protein>
    <submittedName>
        <fullName evidence="6">ATP-binding cassette domain-containing protein</fullName>
    </submittedName>
</protein>
<dbReference type="GO" id="GO:0016887">
    <property type="term" value="F:ATP hydrolysis activity"/>
    <property type="evidence" value="ECO:0007669"/>
    <property type="project" value="InterPro"/>
</dbReference>
<evidence type="ECO:0000259" key="5">
    <source>
        <dbReference type="Pfam" id="PF00005"/>
    </source>
</evidence>
<dbReference type="InterPro" id="IPR050763">
    <property type="entry name" value="ABC_transporter_ATP-binding"/>
</dbReference>
<dbReference type="InterPro" id="IPR027417">
    <property type="entry name" value="P-loop_NTPase"/>
</dbReference>
<dbReference type="PANTHER" id="PTHR42711">
    <property type="entry name" value="ABC TRANSPORTER ATP-BINDING PROTEIN"/>
    <property type="match status" value="1"/>
</dbReference>
<dbReference type="SUPFAM" id="SSF52540">
    <property type="entry name" value="P-loop containing nucleoside triphosphate hydrolases"/>
    <property type="match status" value="1"/>
</dbReference>
<feature type="domain" description="ABC transporter" evidence="5">
    <location>
        <begin position="21"/>
        <end position="54"/>
    </location>
</feature>
<dbReference type="AlphaFoldDB" id="A0A7C3YT70"/>
<gene>
    <name evidence="6" type="ORF">ENX07_06050</name>
</gene>
<dbReference type="Pfam" id="PF00005">
    <property type="entry name" value="ABC_tran"/>
    <property type="match status" value="1"/>
</dbReference>
<organism evidence="6">
    <name type="scientific">candidate division WOR-3 bacterium</name>
    <dbReference type="NCBI Taxonomy" id="2052148"/>
    <lineage>
        <taxon>Bacteria</taxon>
        <taxon>Bacteria division WOR-3</taxon>
    </lineage>
</organism>
<keyword evidence="3" id="KW-0547">Nucleotide-binding</keyword>
<reference evidence="6" key="1">
    <citation type="journal article" date="2020" name="mSystems">
        <title>Genome- and Community-Level Interaction Insights into Carbon Utilization and Element Cycling Functions of Hydrothermarchaeota in Hydrothermal Sediment.</title>
        <authorList>
            <person name="Zhou Z."/>
            <person name="Liu Y."/>
            <person name="Xu W."/>
            <person name="Pan J."/>
            <person name="Luo Z.H."/>
            <person name="Li M."/>
        </authorList>
    </citation>
    <scope>NUCLEOTIDE SEQUENCE [LARGE SCALE GENOMIC DNA]</scope>
    <source>
        <strain evidence="6">SpSt-906</strain>
    </source>
</reference>
<comment type="caution">
    <text evidence="6">The sequence shown here is derived from an EMBL/GenBank/DDBJ whole genome shotgun (WGS) entry which is preliminary data.</text>
</comment>
<evidence type="ECO:0000256" key="1">
    <source>
        <dbReference type="ARBA" id="ARBA00005417"/>
    </source>
</evidence>
<comment type="similarity">
    <text evidence="1">Belongs to the ABC transporter superfamily.</text>
</comment>
<keyword evidence="2" id="KW-0813">Transport</keyword>
<evidence type="ECO:0000256" key="2">
    <source>
        <dbReference type="ARBA" id="ARBA00022448"/>
    </source>
</evidence>
<dbReference type="GO" id="GO:0005524">
    <property type="term" value="F:ATP binding"/>
    <property type="evidence" value="ECO:0007669"/>
    <property type="project" value="UniProtKB-KW"/>
</dbReference>
<dbReference type="Gene3D" id="3.40.50.300">
    <property type="entry name" value="P-loop containing nucleotide triphosphate hydrolases"/>
    <property type="match status" value="1"/>
</dbReference>
<sequence>MSSSAILAQGIVKCFGKIVALNGLDLEVQSGELFGLLGPNGAGKTTTINILSDKAIVGVISDNSLRAEFVITEILRE</sequence>
<evidence type="ECO:0000256" key="4">
    <source>
        <dbReference type="ARBA" id="ARBA00022840"/>
    </source>
</evidence>
<keyword evidence="4 6" id="KW-0067">ATP-binding</keyword>
<evidence type="ECO:0000313" key="6">
    <source>
        <dbReference type="EMBL" id="HGE99613.1"/>
    </source>
</evidence>
<accession>A0A7C3YT70</accession>
<dbReference type="InterPro" id="IPR003439">
    <property type="entry name" value="ABC_transporter-like_ATP-bd"/>
</dbReference>
<dbReference type="EMBL" id="DTMQ01000039">
    <property type="protein sequence ID" value="HGE99613.1"/>
    <property type="molecule type" value="Genomic_DNA"/>
</dbReference>
<proteinExistence type="inferred from homology"/>
<evidence type="ECO:0000256" key="3">
    <source>
        <dbReference type="ARBA" id="ARBA00022741"/>
    </source>
</evidence>
<dbReference type="PANTHER" id="PTHR42711:SF5">
    <property type="entry name" value="ABC TRANSPORTER ATP-BINDING PROTEIN NATA"/>
    <property type="match status" value="1"/>
</dbReference>
<name>A0A7C3YT70_UNCW3</name>